<evidence type="ECO:0000256" key="6">
    <source>
        <dbReference type="ARBA" id="ARBA00023136"/>
    </source>
</evidence>
<evidence type="ECO:0000256" key="1">
    <source>
        <dbReference type="ARBA" id="ARBA00004651"/>
    </source>
</evidence>
<name>A0A835ATW7_9POAL</name>
<dbReference type="EMBL" id="JACEFO010002210">
    <property type="protein sequence ID" value="KAF8673008.1"/>
    <property type="molecule type" value="Genomic_DNA"/>
</dbReference>
<organism evidence="10 11">
    <name type="scientific">Digitaria exilis</name>
    <dbReference type="NCBI Taxonomy" id="1010633"/>
    <lineage>
        <taxon>Eukaryota</taxon>
        <taxon>Viridiplantae</taxon>
        <taxon>Streptophyta</taxon>
        <taxon>Embryophyta</taxon>
        <taxon>Tracheophyta</taxon>
        <taxon>Spermatophyta</taxon>
        <taxon>Magnoliopsida</taxon>
        <taxon>Liliopsida</taxon>
        <taxon>Poales</taxon>
        <taxon>Poaceae</taxon>
        <taxon>PACMAD clade</taxon>
        <taxon>Panicoideae</taxon>
        <taxon>Panicodae</taxon>
        <taxon>Paniceae</taxon>
        <taxon>Anthephorinae</taxon>
        <taxon>Digitaria</taxon>
    </lineage>
</organism>
<dbReference type="GO" id="GO:0005886">
    <property type="term" value="C:plasma membrane"/>
    <property type="evidence" value="ECO:0007669"/>
    <property type="project" value="UniProtKB-SubCell"/>
</dbReference>
<evidence type="ECO:0000259" key="9">
    <source>
        <dbReference type="Pfam" id="PF04535"/>
    </source>
</evidence>
<dbReference type="PANTHER" id="PTHR36488">
    <property type="entry name" value="CASP-LIKE PROTEIN 1U1"/>
    <property type="match status" value="1"/>
</dbReference>
<dbReference type="Proteomes" id="UP000636709">
    <property type="component" value="Unassembled WGS sequence"/>
</dbReference>
<dbReference type="InterPro" id="IPR044173">
    <property type="entry name" value="CASPL"/>
</dbReference>
<keyword evidence="6" id="KW-0472">Membrane</keyword>
<dbReference type="AlphaFoldDB" id="A0A835ATW7"/>
<accession>A0A835ATW7</accession>
<dbReference type="OrthoDB" id="670554at2759"/>
<comment type="subunit">
    <text evidence="7">Homodimer and heterodimers.</text>
</comment>
<evidence type="ECO:0000256" key="4">
    <source>
        <dbReference type="ARBA" id="ARBA00022692"/>
    </source>
</evidence>
<evidence type="ECO:0000256" key="3">
    <source>
        <dbReference type="ARBA" id="ARBA00022475"/>
    </source>
</evidence>
<reference evidence="10" key="1">
    <citation type="submission" date="2020-07" db="EMBL/GenBank/DDBJ databases">
        <title>Genome sequence and genetic diversity analysis of an under-domesticated orphan crop, white fonio (Digitaria exilis).</title>
        <authorList>
            <person name="Bennetzen J.L."/>
            <person name="Chen S."/>
            <person name="Ma X."/>
            <person name="Wang X."/>
            <person name="Yssel A.E.J."/>
            <person name="Chaluvadi S.R."/>
            <person name="Johnson M."/>
            <person name="Gangashetty P."/>
            <person name="Hamidou F."/>
            <person name="Sanogo M.D."/>
            <person name="Zwaenepoel A."/>
            <person name="Wallace J."/>
            <person name="Van De Peer Y."/>
            <person name="Van Deynze A."/>
        </authorList>
    </citation>
    <scope>NUCLEOTIDE SEQUENCE</scope>
    <source>
        <tissue evidence="10">Leaves</tissue>
    </source>
</reference>
<sequence length="196" mass="20309">MAATGDKKSDDGSPNPATLALRIATVALSVASAALMASANCTAGCAPANQVSYTDYGSLKYVLVATIMSAAAQAVAAWMKASGKEGASKVIKAVAELVDTISQTFLYSSSALSFSVEDFGTCGHRVAGVCKGSSEFCFCQRTRMSGAVSMAAAVALSVSKYLEEVPISTWFKSDNKKPDKHNKEKTACGHGGHCHH</sequence>
<evidence type="ECO:0000313" key="10">
    <source>
        <dbReference type="EMBL" id="KAF8673008.1"/>
    </source>
</evidence>
<evidence type="ECO:0000256" key="5">
    <source>
        <dbReference type="ARBA" id="ARBA00022989"/>
    </source>
</evidence>
<dbReference type="Pfam" id="PF04535">
    <property type="entry name" value="CASP_dom"/>
    <property type="match status" value="1"/>
</dbReference>
<evidence type="ECO:0000313" key="11">
    <source>
        <dbReference type="Proteomes" id="UP000636709"/>
    </source>
</evidence>
<keyword evidence="4" id="KW-0812">Transmembrane</keyword>
<feature type="domain" description="Casparian strip membrane protein" evidence="9">
    <location>
        <begin position="17"/>
        <end position="154"/>
    </location>
</feature>
<evidence type="ECO:0000256" key="7">
    <source>
        <dbReference type="RuleBase" id="RU361233"/>
    </source>
</evidence>
<gene>
    <name evidence="10" type="ORF">HU200_049080</name>
</gene>
<evidence type="ECO:0000256" key="2">
    <source>
        <dbReference type="ARBA" id="ARBA00007651"/>
    </source>
</evidence>
<proteinExistence type="inferred from homology"/>
<comment type="caution">
    <text evidence="10">The sequence shown here is derived from an EMBL/GenBank/DDBJ whole genome shotgun (WGS) entry which is preliminary data.</text>
</comment>
<feature type="compositionally biased region" description="Basic and acidic residues" evidence="8">
    <location>
        <begin position="173"/>
        <end position="187"/>
    </location>
</feature>
<keyword evidence="3 7" id="KW-1003">Cell membrane</keyword>
<dbReference type="Gramene" id="Dexi8A01G0016630.1">
    <property type="protein sequence ID" value="Dexi8A01G0016630.1:cds"/>
    <property type="gene ID" value="Dexi8A01G0016630"/>
</dbReference>
<protein>
    <recommendedName>
        <fullName evidence="7">CASP-like protein</fullName>
    </recommendedName>
</protein>
<dbReference type="InterPro" id="IPR006702">
    <property type="entry name" value="CASP_dom"/>
</dbReference>
<evidence type="ECO:0000256" key="8">
    <source>
        <dbReference type="SAM" id="MobiDB-lite"/>
    </source>
</evidence>
<dbReference type="PANTHER" id="PTHR36488:SF4">
    <property type="entry name" value="CASP-LIKE PROTEIN"/>
    <property type="match status" value="1"/>
</dbReference>
<keyword evidence="5" id="KW-1133">Transmembrane helix</keyword>
<feature type="region of interest" description="Disordered" evidence="8">
    <location>
        <begin position="173"/>
        <end position="196"/>
    </location>
</feature>
<comment type="subcellular location">
    <subcellularLocation>
        <location evidence="1 7">Cell membrane</location>
        <topology evidence="1 7">Multi-pass membrane protein</topology>
    </subcellularLocation>
</comment>
<keyword evidence="11" id="KW-1185">Reference proteome</keyword>
<comment type="similarity">
    <text evidence="2 7">Belongs to the Casparian strip membrane proteins (CASP) family.</text>
</comment>